<accession>A0A8S0RBF3</accession>
<evidence type="ECO:0000313" key="2">
    <source>
        <dbReference type="EMBL" id="CAA2976101.1"/>
    </source>
</evidence>
<evidence type="ECO:0000313" key="3">
    <source>
        <dbReference type="Proteomes" id="UP000594638"/>
    </source>
</evidence>
<dbReference type="Proteomes" id="UP000594638">
    <property type="component" value="Unassembled WGS sequence"/>
</dbReference>
<dbReference type="Gramene" id="OE9A104697T1">
    <property type="protein sequence ID" value="OE9A104697C1"/>
    <property type="gene ID" value="OE9A104697"/>
</dbReference>
<keyword evidence="3" id="KW-1185">Reference proteome</keyword>
<comment type="caution">
    <text evidence="2">The sequence shown here is derived from an EMBL/GenBank/DDBJ whole genome shotgun (WGS) entry which is preliminary data.</text>
</comment>
<dbReference type="EMBL" id="CACTIH010002359">
    <property type="protein sequence ID" value="CAA2976101.1"/>
    <property type="molecule type" value="Genomic_DNA"/>
</dbReference>
<dbReference type="AlphaFoldDB" id="A0A8S0RBF3"/>
<protein>
    <submittedName>
        <fullName evidence="2">Transcription factor bHLH101-like</fullName>
    </submittedName>
</protein>
<gene>
    <name evidence="2" type="ORF">OLEA9_A104697</name>
</gene>
<organism evidence="2 3">
    <name type="scientific">Olea europaea subsp. europaea</name>
    <dbReference type="NCBI Taxonomy" id="158383"/>
    <lineage>
        <taxon>Eukaryota</taxon>
        <taxon>Viridiplantae</taxon>
        <taxon>Streptophyta</taxon>
        <taxon>Embryophyta</taxon>
        <taxon>Tracheophyta</taxon>
        <taxon>Spermatophyta</taxon>
        <taxon>Magnoliopsida</taxon>
        <taxon>eudicotyledons</taxon>
        <taxon>Gunneridae</taxon>
        <taxon>Pentapetalae</taxon>
        <taxon>asterids</taxon>
        <taxon>lamiids</taxon>
        <taxon>Lamiales</taxon>
        <taxon>Oleaceae</taxon>
        <taxon>Oleeae</taxon>
        <taxon>Olea</taxon>
    </lineage>
</organism>
<feature type="region of interest" description="Disordered" evidence="1">
    <location>
        <begin position="63"/>
        <end position="123"/>
    </location>
</feature>
<feature type="compositionally biased region" description="Basic and acidic residues" evidence="1">
    <location>
        <begin position="98"/>
        <end position="108"/>
    </location>
</feature>
<name>A0A8S0RBF3_OLEEU</name>
<evidence type="ECO:0000256" key="1">
    <source>
        <dbReference type="SAM" id="MobiDB-lite"/>
    </source>
</evidence>
<proteinExistence type="predicted"/>
<dbReference type="OrthoDB" id="1898027at2759"/>
<feature type="compositionally biased region" description="Low complexity" evidence="1">
    <location>
        <begin position="63"/>
        <end position="75"/>
    </location>
</feature>
<sequence>MSSLPEMNLEVSEYLCPIDPSVYESWPLLQNIEELAVTQHSISETAIYNCERPALATVENGGAAAAPPLVQPQPRRLSRQNKSNNSKTRKIKYSPVNEDLKDQKRLAEEQSADEEGTSVAKKMNHNAKGRIRRMKLNASYLALRALLLDYSRS</sequence>
<reference evidence="2 3" key="1">
    <citation type="submission" date="2019-12" db="EMBL/GenBank/DDBJ databases">
        <authorList>
            <person name="Alioto T."/>
            <person name="Alioto T."/>
            <person name="Gomez Garrido J."/>
        </authorList>
    </citation>
    <scope>NUCLEOTIDE SEQUENCE [LARGE SCALE GENOMIC DNA]</scope>
</reference>